<dbReference type="InterPro" id="IPR011335">
    <property type="entry name" value="Restrct_endonuc-II-like"/>
</dbReference>
<dbReference type="PANTHER" id="PTHR34107">
    <property type="entry name" value="SLL0198 PROTEIN-RELATED"/>
    <property type="match status" value="1"/>
</dbReference>
<evidence type="ECO:0000313" key="2">
    <source>
        <dbReference type="EMBL" id="VFJ52214.1"/>
    </source>
</evidence>
<keyword evidence="2" id="KW-0540">Nuclease</keyword>
<dbReference type="AlphaFoldDB" id="A0A450SGP1"/>
<accession>A0A450SGP1</accession>
<protein>
    <submittedName>
        <fullName evidence="2">Restriction endonuclease</fullName>
    </submittedName>
</protein>
<sequence>MQWSDICQDKTLQDLPYKIETNEWGNIVMTPASNLHGNIQTRIAFLLIALMEGGEVSTEISIMTSMGVKVADVVWASDAFLRKNRWETPYRYAPEVCVEVTSPSNTDREMSVRKELYLSQGTEEYWLCDKDGNPVFYDQRGEVTKSNLLPRMPTRIVMAAW</sequence>
<dbReference type="Pfam" id="PF05685">
    <property type="entry name" value="Uma2"/>
    <property type="match status" value="1"/>
</dbReference>
<name>A0A450SGP1_9GAMM</name>
<proteinExistence type="predicted"/>
<gene>
    <name evidence="2" type="ORF">BECKDK2373C_GA0170839_103520</name>
</gene>
<dbReference type="SUPFAM" id="SSF52980">
    <property type="entry name" value="Restriction endonuclease-like"/>
    <property type="match status" value="1"/>
</dbReference>
<dbReference type="CDD" id="cd06260">
    <property type="entry name" value="DUF820-like"/>
    <property type="match status" value="1"/>
</dbReference>
<keyword evidence="2" id="KW-0378">Hydrolase</keyword>
<feature type="domain" description="Putative restriction endonuclease" evidence="1">
    <location>
        <begin position="27"/>
        <end position="141"/>
    </location>
</feature>
<keyword evidence="2" id="KW-0255">Endonuclease</keyword>
<evidence type="ECO:0000259" key="1">
    <source>
        <dbReference type="Pfam" id="PF05685"/>
    </source>
</evidence>
<reference evidence="2" key="1">
    <citation type="submission" date="2019-02" db="EMBL/GenBank/DDBJ databases">
        <authorList>
            <person name="Gruber-Vodicka R. H."/>
            <person name="Seah K. B. B."/>
        </authorList>
    </citation>
    <scope>NUCLEOTIDE SEQUENCE</scope>
    <source>
        <strain evidence="2">BECK_DK161</strain>
    </source>
</reference>
<dbReference type="PANTHER" id="PTHR34107:SF4">
    <property type="entry name" value="SLL1222 PROTEIN"/>
    <property type="match status" value="1"/>
</dbReference>
<organism evidence="2">
    <name type="scientific">Candidatus Kentrum sp. DK</name>
    <dbReference type="NCBI Taxonomy" id="2126562"/>
    <lineage>
        <taxon>Bacteria</taxon>
        <taxon>Pseudomonadati</taxon>
        <taxon>Pseudomonadota</taxon>
        <taxon>Gammaproteobacteria</taxon>
        <taxon>Candidatus Kentrum</taxon>
    </lineage>
</organism>
<dbReference type="InterPro" id="IPR012296">
    <property type="entry name" value="Nuclease_put_TT1808"/>
</dbReference>
<dbReference type="Gene3D" id="3.90.1570.10">
    <property type="entry name" value="tt1808, chain A"/>
    <property type="match status" value="1"/>
</dbReference>
<dbReference type="EMBL" id="CAADEY010000035">
    <property type="protein sequence ID" value="VFJ52214.1"/>
    <property type="molecule type" value="Genomic_DNA"/>
</dbReference>
<dbReference type="GO" id="GO:0004519">
    <property type="term" value="F:endonuclease activity"/>
    <property type="evidence" value="ECO:0007669"/>
    <property type="project" value="UniProtKB-KW"/>
</dbReference>
<dbReference type="InterPro" id="IPR008538">
    <property type="entry name" value="Uma2"/>
</dbReference>